<dbReference type="InterPro" id="IPR036390">
    <property type="entry name" value="WH_DNA-bd_sf"/>
</dbReference>
<evidence type="ECO:0000313" key="1">
    <source>
        <dbReference type="EMBL" id="MDZ7280005.1"/>
    </source>
</evidence>
<dbReference type="RefSeq" id="WP_322543902.1">
    <property type="nucleotide sequence ID" value="NZ_JAOBTT010000002.1"/>
</dbReference>
<protein>
    <recommendedName>
        <fullName evidence="3">MarR family transcriptional regulator</fullName>
    </recommendedName>
</protein>
<comment type="caution">
    <text evidence="1">The sequence shown here is derived from an EMBL/GenBank/DDBJ whole genome shotgun (WGS) entry which is preliminary data.</text>
</comment>
<dbReference type="EMBL" id="JAOBTT010000002">
    <property type="protein sequence ID" value="MDZ7280005.1"/>
    <property type="molecule type" value="Genomic_DNA"/>
</dbReference>
<accession>A0ABU5LJ96</accession>
<reference evidence="2" key="1">
    <citation type="submission" date="2023-07" db="EMBL/GenBank/DDBJ databases">
        <title>Structural and functional analysis of rice phyllospheric bacteria for their antimicrobial properties and defense elicitation against blast disease.</title>
        <authorList>
            <person name="Sahu K.P."/>
            <person name="Asharani P."/>
            <person name="Kumar M."/>
            <person name="Reddy B."/>
            <person name="Kumar A."/>
        </authorList>
    </citation>
    <scope>NUCLEOTIDE SEQUENCE [LARGE SCALE GENOMIC DNA]</scope>
    <source>
        <strain evidence="2">OsEp_Plm_30P10</strain>
    </source>
</reference>
<keyword evidence="2" id="KW-1185">Reference proteome</keyword>
<organism evidence="1 2">
    <name type="scientific">Pantoea eucrina</name>
    <dbReference type="NCBI Taxonomy" id="472693"/>
    <lineage>
        <taxon>Bacteria</taxon>
        <taxon>Pseudomonadati</taxon>
        <taxon>Pseudomonadota</taxon>
        <taxon>Gammaproteobacteria</taxon>
        <taxon>Enterobacterales</taxon>
        <taxon>Erwiniaceae</taxon>
        <taxon>Pantoea</taxon>
    </lineage>
</organism>
<proteinExistence type="predicted"/>
<dbReference type="SUPFAM" id="SSF46785">
    <property type="entry name" value="Winged helix' DNA-binding domain"/>
    <property type="match status" value="1"/>
</dbReference>
<sequence length="81" mass="8906">MLAAYPGASGAELARLGMILRRPHAEHGRIQLIELSDTGHEVLARSKEAVRSAEAGLLTDVTPEDEVIIRRWLVQIARLPL</sequence>
<dbReference type="Proteomes" id="UP001288620">
    <property type="component" value="Unassembled WGS sequence"/>
</dbReference>
<gene>
    <name evidence="1" type="ORF">N4G40_17275</name>
</gene>
<name>A0ABU5LJ96_9GAMM</name>
<evidence type="ECO:0000313" key="2">
    <source>
        <dbReference type="Proteomes" id="UP001288620"/>
    </source>
</evidence>
<dbReference type="Gene3D" id="1.10.10.10">
    <property type="entry name" value="Winged helix-like DNA-binding domain superfamily/Winged helix DNA-binding domain"/>
    <property type="match status" value="1"/>
</dbReference>
<evidence type="ECO:0008006" key="3">
    <source>
        <dbReference type="Google" id="ProtNLM"/>
    </source>
</evidence>
<dbReference type="InterPro" id="IPR036388">
    <property type="entry name" value="WH-like_DNA-bd_sf"/>
</dbReference>